<feature type="transmembrane region" description="Helical" evidence="1">
    <location>
        <begin position="7"/>
        <end position="26"/>
    </location>
</feature>
<proteinExistence type="predicted"/>
<dbReference type="PANTHER" id="PTHR12277:SF81">
    <property type="entry name" value="PROTEIN ABHD13"/>
    <property type="match status" value="1"/>
</dbReference>
<accession>A0AAW2NSF7</accession>
<keyword evidence="3" id="KW-0378">Hydrolase</keyword>
<dbReference type="EMBL" id="JACGWM010000010">
    <property type="protein sequence ID" value="KAL0346729.1"/>
    <property type="molecule type" value="Genomic_DNA"/>
</dbReference>
<dbReference type="InterPro" id="IPR029058">
    <property type="entry name" value="AB_hydrolase_fold"/>
</dbReference>
<evidence type="ECO:0000259" key="2">
    <source>
        <dbReference type="Pfam" id="PF12146"/>
    </source>
</evidence>
<evidence type="ECO:0000313" key="3">
    <source>
        <dbReference type="EMBL" id="KAL0346729.1"/>
    </source>
</evidence>
<dbReference type="Pfam" id="PF12146">
    <property type="entry name" value="Hydrolase_4"/>
    <property type="match status" value="1"/>
</dbReference>
<dbReference type="GO" id="GO:0008474">
    <property type="term" value="F:palmitoyl-(protein) hydrolase activity"/>
    <property type="evidence" value="ECO:0007669"/>
    <property type="project" value="TreeGrafter"/>
</dbReference>
<keyword evidence="1" id="KW-0812">Transmembrane</keyword>
<sequence length="303" mass="34026">MVSYMSALLYGVGGIVVAGMALLVAFQEKLVYVPVLPGLTKSYPMTPARLRLLYEDVWLTSSDGVSLHAWFIKLFPECRGPTIIFFQENAGNIAHRLEMVRIMLQRLQCNVFLLSYRGYGASEGFPSQHGIIKDAQAALDHLVQRTDIDTSKIVVFGRSLGGAVGAVLTKNNPDKIKQPILFLSGLQDEMVPPAHMEMLYAKAATHNRQCLFVDFPTGMHMDTWLAGGDRYWRTIKEFIENSVPNKKDEDSSREDSTVVPSFEFCSDQKLLVTAHRCVSSERFFWANFQETKRFDALGICSLT</sequence>
<protein>
    <submittedName>
        <fullName evidence="3">Alpha/beta hydrolase domain-containing protein WAV2</fullName>
    </submittedName>
</protein>
<dbReference type="InterPro" id="IPR022742">
    <property type="entry name" value="Hydrolase_4"/>
</dbReference>
<organism evidence="3">
    <name type="scientific">Sesamum calycinum</name>
    <dbReference type="NCBI Taxonomy" id="2727403"/>
    <lineage>
        <taxon>Eukaryota</taxon>
        <taxon>Viridiplantae</taxon>
        <taxon>Streptophyta</taxon>
        <taxon>Embryophyta</taxon>
        <taxon>Tracheophyta</taxon>
        <taxon>Spermatophyta</taxon>
        <taxon>Magnoliopsida</taxon>
        <taxon>eudicotyledons</taxon>
        <taxon>Gunneridae</taxon>
        <taxon>Pentapetalae</taxon>
        <taxon>asterids</taxon>
        <taxon>lamiids</taxon>
        <taxon>Lamiales</taxon>
        <taxon>Pedaliaceae</taxon>
        <taxon>Sesamum</taxon>
    </lineage>
</organism>
<reference evidence="3" key="2">
    <citation type="journal article" date="2024" name="Plant">
        <title>Genomic evolution and insights into agronomic trait innovations of Sesamum species.</title>
        <authorList>
            <person name="Miao H."/>
            <person name="Wang L."/>
            <person name="Qu L."/>
            <person name="Liu H."/>
            <person name="Sun Y."/>
            <person name="Le M."/>
            <person name="Wang Q."/>
            <person name="Wei S."/>
            <person name="Zheng Y."/>
            <person name="Lin W."/>
            <person name="Duan Y."/>
            <person name="Cao H."/>
            <person name="Xiong S."/>
            <person name="Wang X."/>
            <person name="Wei L."/>
            <person name="Li C."/>
            <person name="Ma Q."/>
            <person name="Ju M."/>
            <person name="Zhao R."/>
            <person name="Li G."/>
            <person name="Mu C."/>
            <person name="Tian Q."/>
            <person name="Mei H."/>
            <person name="Zhang T."/>
            <person name="Gao T."/>
            <person name="Zhang H."/>
        </authorList>
    </citation>
    <scope>NUCLEOTIDE SEQUENCE</scope>
    <source>
        <strain evidence="3">KEN8</strain>
    </source>
</reference>
<feature type="domain" description="Serine aminopeptidase S33" evidence="2">
    <location>
        <begin position="104"/>
        <end position="177"/>
    </location>
</feature>
<keyword evidence="1" id="KW-1133">Transmembrane helix</keyword>
<dbReference type="Gene3D" id="3.40.50.1820">
    <property type="entry name" value="alpha/beta hydrolase"/>
    <property type="match status" value="2"/>
</dbReference>
<reference evidence="3" key="1">
    <citation type="submission" date="2020-06" db="EMBL/GenBank/DDBJ databases">
        <authorList>
            <person name="Li T."/>
            <person name="Hu X."/>
            <person name="Zhang T."/>
            <person name="Song X."/>
            <person name="Zhang H."/>
            <person name="Dai N."/>
            <person name="Sheng W."/>
            <person name="Hou X."/>
            <person name="Wei L."/>
        </authorList>
    </citation>
    <scope>NUCLEOTIDE SEQUENCE</scope>
    <source>
        <strain evidence="3">KEN8</strain>
        <tissue evidence="3">Leaf</tissue>
    </source>
</reference>
<gene>
    <name evidence="3" type="ORF">Scaly_1688900</name>
</gene>
<name>A0AAW2NSF7_9LAMI</name>
<evidence type="ECO:0000256" key="1">
    <source>
        <dbReference type="SAM" id="Phobius"/>
    </source>
</evidence>
<dbReference type="PANTHER" id="PTHR12277">
    <property type="entry name" value="ALPHA/BETA HYDROLASE DOMAIN-CONTAINING PROTEIN"/>
    <property type="match status" value="1"/>
</dbReference>
<comment type="caution">
    <text evidence="3">The sequence shown here is derived from an EMBL/GenBank/DDBJ whole genome shotgun (WGS) entry which is preliminary data.</text>
</comment>
<dbReference type="AlphaFoldDB" id="A0AAW2NSF7"/>
<dbReference type="SUPFAM" id="SSF53474">
    <property type="entry name" value="alpha/beta-Hydrolases"/>
    <property type="match status" value="1"/>
</dbReference>
<keyword evidence="1" id="KW-0472">Membrane</keyword>
<dbReference type="GO" id="GO:0016020">
    <property type="term" value="C:membrane"/>
    <property type="evidence" value="ECO:0007669"/>
    <property type="project" value="TreeGrafter"/>
</dbReference>